<dbReference type="NCBIfam" id="NF005791">
    <property type="entry name" value="PRK07627.1"/>
    <property type="match status" value="1"/>
</dbReference>
<dbReference type="PANTHER" id="PTHR43668:SF2">
    <property type="entry name" value="ALLANTOINASE"/>
    <property type="match status" value="1"/>
</dbReference>
<feature type="domain" description="Amidohydrolase 3" evidence="3">
    <location>
        <begin position="342"/>
        <end position="422"/>
    </location>
</feature>
<evidence type="ECO:0000313" key="5">
    <source>
        <dbReference type="EMBL" id="MDH0146681.1"/>
    </source>
</evidence>
<dbReference type="GO" id="GO:0006145">
    <property type="term" value="P:purine nucleobase catabolic process"/>
    <property type="evidence" value="ECO:0007669"/>
    <property type="project" value="TreeGrafter"/>
</dbReference>
<dbReference type="SUPFAM" id="SSF51338">
    <property type="entry name" value="Composite domain of metallo-dependent hydrolases"/>
    <property type="match status" value="1"/>
</dbReference>
<dbReference type="GO" id="GO:0004151">
    <property type="term" value="F:dihydroorotase activity"/>
    <property type="evidence" value="ECO:0007669"/>
    <property type="project" value="UniProtKB-EC"/>
</dbReference>
<name>A0A4S2BCD1_STUST</name>
<reference evidence="5" key="1">
    <citation type="submission" date="2022-09" db="EMBL/GenBank/DDBJ databases">
        <title>Intensive care unit water sources are persistently colonized with multi-drug resistant bacteria and are the site of extensive horizontal gene transfer of antibiotic resistance genes.</title>
        <authorList>
            <person name="Diorio-Toth L."/>
        </authorList>
    </citation>
    <scope>NUCLEOTIDE SEQUENCE</scope>
    <source>
        <strain evidence="5">GD04147</strain>
    </source>
</reference>
<evidence type="ECO:0000256" key="1">
    <source>
        <dbReference type="ARBA" id="ARBA00022833"/>
    </source>
</evidence>
<dbReference type="InterPro" id="IPR024403">
    <property type="entry name" value="DHOase_cat"/>
</dbReference>
<dbReference type="Proteomes" id="UP001158076">
    <property type="component" value="Unassembled WGS sequence"/>
</dbReference>
<evidence type="ECO:0000313" key="6">
    <source>
        <dbReference type="Proteomes" id="UP001158076"/>
    </source>
</evidence>
<dbReference type="Gene3D" id="2.30.40.10">
    <property type="entry name" value="Urease, subunit C, domain 1"/>
    <property type="match status" value="1"/>
</dbReference>
<dbReference type="EMBL" id="JAODZE010000009">
    <property type="protein sequence ID" value="MDH0146681.1"/>
    <property type="molecule type" value="Genomic_DNA"/>
</dbReference>
<sequence length="424" mass="44373">MVATRILGARVIDPNSGRDEVADIFLQDGRITSIGQAPAGFEAQQTIDAQGLIAAPGLVDLSVALREPGYSRKGTIASETLAAAAGGITSLCCPPQTRPVLDTAAVAELILDRARESGHAKVFPIGALTRNLAGEQLSELVALREAGCVAFGNGLTEFASNRNLRRALEYAATFDLTVIFHSQDSDLAEGGLAHEGAAASFLGLSGIPDTAETVALARNLLLVERSGVRAHFAQLTSARGAEMIAQAQARGLPVTADVAMYQLILTDEALHGFSSLYHVQPPLRGTADRDGLREAVKAGVISAISSHHQPHEADAKLAPFGETEPGISSAEILLPLAMTLVDDGLLDLPTLLARLTSGPAAALQLSAGRLQAGQPADLVLFDPHSSTLVGESWYSKGRNCPFMGHCLPGSVRYTLVDGHISYQA</sequence>
<organism evidence="5 6">
    <name type="scientific">Stutzerimonas stutzeri</name>
    <name type="common">Pseudomonas stutzeri</name>
    <dbReference type="NCBI Taxonomy" id="316"/>
    <lineage>
        <taxon>Bacteria</taxon>
        <taxon>Pseudomonadati</taxon>
        <taxon>Pseudomonadota</taxon>
        <taxon>Gammaproteobacteria</taxon>
        <taxon>Pseudomonadales</taxon>
        <taxon>Pseudomonadaceae</taxon>
        <taxon>Stutzerimonas</taxon>
    </lineage>
</organism>
<dbReference type="GO" id="GO:0004038">
    <property type="term" value="F:allantoinase activity"/>
    <property type="evidence" value="ECO:0007669"/>
    <property type="project" value="TreeGrafter"/>
</dbReference>
<keyword evidence="5" id="KW-0378">Hydrolase</keyword>
<dbReference type="AlphaFoldDB" id="A0A4S2BCD1"/>
<dbReference type="Pfam" id="PF12890">
    <property type="entry name" value="DHOase"/>
    <property type="match status" value="1"/>
</dbReference>
<protein>
    <submittedName>
        <fullName evidence="5">Dihydroorotase</fullName>
        <ecNumber evidence="5">3.5.2.3</ecNumber>
    </submittedName>
</protein>
<dbReference type="GO" id="GO:0006221">
    <property type="term" value="P:pyrimidine nucleotide biosynthetic process"/>
    <property type="evidence" value="ECO:0007669"/>
    <property type="project" value="UniProtKB-KW"/>
</dbReference>
<feature type="domain" description="Dihydroorotase catalytic" evidence="4">
    <location>
        <begin position="54"/>
        <end position="235"/>
    </location>
</feature>
<dbReference type="Gene3D" id="3.20.20.140">
    <property type="entry name" value="Metal-dependent hydrolases"/>
    <property type="match status" value="1"/>
</dbReference>
<evidence type="ECO:0000259" key="3">
    <source>
        <dbReference type="Pfam" id="PF07969"/>
    </source>
</evidence>
<dbReference type="PANTHER" id="PTHR43668">
    <property type="entry name" value="ALLANTOINASE"/>
    <property type="match status" value="1"/>
</dbReference>
<dbReference type="RefSeq" id="WP_014598000.1">
    <property type="nucleotide sequence ID" value="NZ_JAOCHP010000017.1"/>
</dbReference>
<keyword evidence="1" id="KW-0862">Zinc</keyword>
<dbReference type="NCBIfam" id="TIGR00857">
    <property type="entry name" value="pyrC_multi"/>
    <property type="match status" value="1"/>
</dbReference>
<dbReference type="GO" id="GO:0046872">
    <property type="term" value="F:metal ion binding"/>
    <property type="evidence" value="ECO:0007669"/>
    <property type="project" value="InterPro"/>
</dbReference>
<evidence type="ECO:0000256" key="2">
    <source>
        <dbReference type="ARBA" id="ARBA00022975"/>
    </source>
</evidence>
<dbReference type="InterPro" id="IPR011059">
    <property type="entry name" value="Metal-dep_hydrolase_composite"/>
</dbReference>
<accession>A0A4S2BCD1</accession>
<dbReference type="NCBIfam" id="NF006838">
    <property type="entry name" value="PRK09357.1-3"/>
    <property type="match status" value="1"/>
</dbReference>
<comment type="caution">
    <text evidence="5">The sequence shown here is derived from an EMBL/GenBank/DDBJ whole genome shotgun (WGS) entry which is preliminary data.</text>
</comment>
<gene>
    <name evidence="5" type="ORF">N7335_09805</name>
</gene>
<dbReference type="InterPro" id="IPR050138">
    <property type="entry name" value="DHOase/Allantoinase_Hydrolase"/>
</dbReference>
<dbReference type="CDD" id="cd01317">
    <property type="entry name" value="DHOase_IIa"/>
    <property type="match status" value="1"/>
</dbReference>
<proteinExistence type="predicted"/>
<dbReference type="InterPro" id="IPR004722">
    <property type="entry name" value="DHOase"/>
</dbReference>
<keyword evidence="2" id="KW-0665">Pyrimidine biosynthesis</keyword>
<dbReference type="InterPro" id="IPR013108">
    <property type="entry name" value="Amidohydro_3"/>
</dbReference>
<dbReference type="EC" id="3.5.2.3" evidence="5"/>
<dbReference type="Pfam" id="PF07969">
    <property type="entry name" value="Amidohydro_3"/>
    <property type="match status" value="1"/>
</dbReference>
<dbReference type="InterPro" id="IPR032466">
    <property type="entry name" value="Metal_Hydrolase"/>
</dbReference>
<dbReference type="SUPFAM" id="SSF51556">
    <property type="entry name" value="Metallo-dependent hydrolases"/>
    <property type="match status" value="1"/>
</dbReference>
<evidence type="ECO:0000259" key="4">
    <source>
        <dbReference type="Pfam" id="PF12890"/>
    </source>
</evidence>
<dbReference type="GO" id="GO:0005737">
    <property type="term" value="C:cytoplasm"/>
    <property type="evidence" value="ECO:0007669"/>
    <property type="project" value="TreeGrafter"/>
</dbReference>